<proteinExistence type="predicted"/>
<dbReference type="SUPFAM" id="SSF50199">
    <property type="entry name" value="Staphylococcal nuclease"/>
    <property type="match status" value="1"/>
</dbReference>
<evidence type="ECO:0000256" key="2">
    <source>
        <dbReference type="SAM" id="SignalP"/>
    </source>
</evidence>
<dbReference type="InterPro" id="IPR016071">
    <property type="entry name" value="Staphylococal_nuclease_OB-fold"/>
</dbReference>
<dbReference type="Gene3D" id="2.40.50.90">
    <property type="match status" value="1"/>
</dbReference>
<dbReference type="HOGENOM" id="CLU_966228_0_0_11"/>
<dbReference type="KEGG" id="tbi:Tbis_0133"/>
<organism evidence="4 5">
    <name type="scientific">Thermobispora bispora (strain ATCC 19993 / DSM 43833 / CBS 139.67 / JCM 10125 / KCTC 9307 / NBRC 14880 / R51)</name>
    <dbReference type="NCBI Taxonomy" id="469371"/>
    <lineage>
        <taxon>Bacteria</taxon>
        <taxon>Bacillati</taxon>
        <taxon>Actinomycetota</taxon>
        <taxon>Actinomycetes</taxon>
        <taxon>Streptosporangiales</taxon>
        <taxon>Streptosporangiaceae</taxon>
        <taxon>Thermobispora</taxon>
    </lineage>
</organism>
<feature type="region of interest" description="Disordered" evidence="1">
    <location>
        <begin position="167"/>
        <end position="192"/>
    </location>
</feature>
<dbReference type="Proteomes" id="UP000006640">
    <property type="component" value="Chromosome"/>
</dbReference>
<dbReference type="SMART" id="SM00894">
    <property type="entry name" value="Excalibur"/>
    <property type="match status" value="1"/>
</dbReference>
<keyword evidence="2" id="KW-0732">Signal</keyword>
<dbReference type="SMART" id="SM00318">
    <property type="entry name" value="SNc"/>
    <property type="match status" value="1"/>
</dbReference>
<dbReference type="STRING" id="469371.Tbis_0133"/>
<dbReference type="AlphaFoldDB" id="D6Y2Q5"/>
<evidence type="ECO:0000256" key="1">
    <source>
        <dbReference type="SAM" id="MobiDB-lite"/>
    </source>
</evidence>
<feature type="signal peptide" evidence="2">
    <location>
        <begin position="1"/>
        <end position="26"/>
    </location>
</feature>
<keyword evidence="5" id="KW-1185">Reference proteome</keyword>
<dbReference type="InterPro" id="IPR008613">
    <property type="entry name" value="Excalibur_Ca-bd_domain"/>
</dbReference>
<protein>
    <submittedName>
        <fullName evidence="4">Nuclease (SNase domain protein)</fullName>
    </submittedName>
</protein>
<evidence type="ECO:0000313" key="4">
    <source>
        <dbReference type="EMBL" id="ADG86866.1"/>
    </source>
</evidence>
<feature type="compositionally biased region" description="Low complexity" evidence="1">
    <location>
        <begin position="170"/>
        <end position="180"/>
    </location>
</feature>
<dbReference type="Pfam" id="PF00565">
    <property type="entry name" value="SNase"/>
    <property type="match status" value="1"/>
</dbReference>
<reference evidence="4 5" key="1">
    <citation type="submission" date="2010-01" db="EMBL/GenBank/DDBJ databases">
        <title>The complete genome of Thermobispora bispora DSM 43833.</title>
        <authorList>
            <consortium name="US DOE Joint Genome Institute (JGI-PGF)"/>
            <person name="Lucas S."/>
            <person name="Copeland A."/>
            <person name="Lapidus A."/>
            <person name="Glavina del Rio T."/>
            <person name="Dalin E."/>
            <person name="Tice H."/>
            <person name="Bruce D."/>
            <person name="Goodwin L."/>
            <person name="Pitluck S."/>
            <person name="Kyrpides N."/>
            <person name="Mavromatis K."/>
            <person name="Ivanova N."/>
            <person name="Mikhailova N."/>
            <person name="Chertkov O."/>
            <person name="Brettin T."/>
            <person name="Detter J.C."/>
            <person name="Han C."/>
            <person name="Larimer F."/>
            <person name="Land M."/>
            <person name="Hauser L."/>
            <person name="Markowitz V."/>
            <person name="Cheng J.-F."/>
            <person name="Hugenholtz P."/>
            <person name="Woyke T."/>
            <person name="Wu D."/>
            <person name="Jando M."/>
            <person name="Schneider S."/>
            <person name="Klenk H.-P."/>
            <person name="Eisen J.A."/>
        </authorList>
    </citation>
    <scope>NUCLEOTIDE SEQUENCE [LARGE SCALE GENOMIC DNA]</scope>
    <source>
        <strain evidence="5">ATCC 19993 / DSM 43833 / CBS 139.67 / JCM 10125 / KCTC 9307 / NBRC 14880 / R51</strain>
    </source>
</reference>
<dbReference type="PROSITE" id="PS50830">
    <property type="entry name" value="TNASE_3"/>
    <property type="match status" value="1"/>
</dbReference>
<dbReference type="OrthoDB" id="5241375at2"/>
<dbReference type="eggNOG" id="COG1525">
    <property type="taxonomic scope" value="Bacteria"/>
</dbReference>
<dbReference type="RefSeq" id="WP_013130399.1">
    <property type="nucleotide sequence ID" value="NC_014165.1"/>
</dbReference>
<sequence>MRQLPHALLALTTVALTVATATPAEAASRPKGVPKAAITAQVKKVVDGDTIHVISRGRTLKVRLLEIDTPDWGQCWYNAATAKTKALLPVGKPVYLLRDRDPKDRYGRYLFYVWSHNGTFVNRYLVRYGYARAMLIKPNDKYIKLMRSEEAKAKRQKLRIWSGRCDKGGTAKPKTKGGTAEPKTTARTGTDPRFRTCAEANRNGYGPYYRGRDPEYAWYQDRDGDGVVCER</sequence>
<dbReference type="InterPro" id="IPR035437">
    <property type="entry name" value="SNase_OB-fold_sf"/>
</dbReference>
<evidence type="ECO:0000259" key="3">
    <source>
        <dbReference type="PROSITE" id="PS50830"/>
    </source>
</evidence>
<gene>
    <name evidence="4" type="ordered locus">Tbis_0133</name>
</gene>
<accession>D6Y2Q5</accession>
<evidence type="ECO:0000313" key="5">
    <source>
        <dbReference type="Proteomes" id="UP000006640"/>
    </source>
</evidence>
<feature type="domain" description="TNase-like" evidence="3">
    <location>
        <begin position="36"/>
        <end position="163"/>
    </location>
</feature>
<dbReference type="EMBL" id="CP001874">
    <property type="protein sequence ID" value="ADG86866.1"/>
    <property type="molecule type" value="Genomic_DNA"/>
</dbReference>
<dbReference type="Pfam" id="PF05901">
    <property type="entry name" value="Excalibur"/>
    <property type="match status" value="1"/>
</dbReference>
<name>D6Y2Q5_THEBD</name>
<feature type="chain" id="PRO_5003090828" evidence="2">
    <location>
        <begin position="27"/>
        <end position="231"/>
    </location>
</feature>